<dbReference type="PRINTS" id="PR01302">
    <property type="entry name" value="TYPE3IMPPROT"/>
</dbReference>
<evidence type="ECO:0000256" key="3">
    <source>
        <dbReference type="ARBA" id="ARBA00022448"/>
    </source>
</evidence>
<keyword evidence="13" id="KW-0732">Signal</keyword>
<evidence type="ECO:0000256" key="7">
    <source>
        <dbReference type="ARBA" id="ARBA00022927"/>
    </source>
</evidence>
<dbReference type="EMBL" id="JBHTFQ010000002">
    <property type="protein sequence ID" value="MFC7703730.1"/>
    <property type="molecule type" value="Genomic_DNA"/>
</dbReference>
<organism evidence="14 15">
    <name type="scientific">Plastorhodobacter daqingensis</name>
    <dbReference type="NCBI Taxonomy" id="1387281"/>
    <lineage>
        <taxon>Bacteria</taxon>
        <taxon>Pseudomonadati</taxon>
        <taxon>Pseudomonadota</taxon>
        <taxon>Alphaproteobacteria</taxon>
        <taxon>Rhodobacterales</taxon>
        <taxon>Paracoccaceae</taxon>
        <taxon>Plastorhodobacter</taxon>
    </lineage>
</organism>
<keyword evidence="7 12" id="KW-0653">Protein transport</keyword>
<evidence type="ECO:0000313" key="15">
    <source>
        <dbReference type="Proteomes" id="UP001596516"/>
    </source>
</evidence>
<feature type="chain" id="PRO_5046675474" description="Flagellar biosynthetic protein FliP" evidence="13">
    <location>
        <begin position="31"/>
        <end position="258"/>
    </location>
</feature>
<name>A0ABW2UI75_9RHOB</name>
<keyword evidence="5 12" id="KW-0812">Transmembrane</keyword>
<dbReference type="NCBIfam" id="TIGR01103">
    <property type="entry name" value="fliP"/>
    <property type="match status" value="1"/>
</dbReference>
<evidence type="ECO:0000256" key="6">
    <source>
        <dbReference type="ARBA" id="ARBA00022795"/>
    </source>
</evidence>
<evidence type="ECO:0000256" key="2">
    <source>
        <dbReference type="ARBA" id="ARBA00021714"/>
    </source>
</evidence>
<evidence type="ECO:0000313" key="14">
    <source>
        <dbReference type="EMBL" id="MFC7703730.1"/>
    </source>
</evidence>
<evidence type="ECO:0000256" key="4">
    <source>
        <dbReference type="ARBA" id="ARBA00022475"/>
    </source>
</evidence>
<evidence type="ECO:0000256" key="1">
    <source>
        <dbReference type="ARBA" id="ARBA00006257"/>
    </source>
</evidence>
<dbReference type="PROSITE" id="PS01061">
    <property type="entry name" value="FLIP_2"/>
    <property type="match status" value="1"/>
</dbReference>
<dbReference type="Proteomes" id="UP001596516">
    <property type="component" value="Unassembled WGS sequence"/>
</dbReference>
<evidence type="ECO:0000256" key="12">
    <source>
        <dbReference type="RuleBase" id="RU362069"/>
    </source>
</evidence>
<comment type="function">
    <text evidence="12">Plays a role in the flagellum-specific transport system.</text>
</comment>
<reference evidence="15" key="1">
    <citation type="journal article" date="2019" name="Int. J. Syst. Evol. Microbiol.">
        <title>The Global Catalogue of Microorganisms (GCM) 10K type strain sequencing project: providing services to taxonomists for standard genome sequencing and annotation.</title>
        <authorList>
            <consortium name="The Broad Institute Genomics Platform"/>
            <consortium name="The Broad Institute Genome Sequencing Center for Infectious Disease"/>
            <person name="Wu L."/>
            <person name="Ma J."/>
        </authorList>
    </citation>
    <scope>NUCLEOTIDE SEQUENCE [LARGE SCALE GENOMIC DNA]</scope>
    <source>
        <strain evidence="15">CGMCC 1.12750</strain>
    </source>
</reference>
<keyword evidence="4 12" id="KW-1003">Cell membrane</keyword>
<keyword evidence="11 12" id="KW-1006">Bacterial flagellum protein export</keyword>
<evidence type="ECO:0000256" key="11">
    <source>
        <dbReference type="ARBA" id="ARBA00023225"/>
    </source>
</evidence>
<evidence type="ECO:0000256" key="13">
    <source>
        <dbReference type="SAM" id="SignalP"/>
    </source>
</evidence>
<dbReference type="Pfam" id="PF00813">
    <property type="entry name" value="FliP"/>
    <property type="match status" value="1"/>
</dbReference>
<keyword evidence="14" id="KW-0282">Flagellum</keyword>
<keyword evidence="10" id="KW-0975">Bacterial flagellum</keyword>
<comment type="subcellular location">
    <subcellularLocation>
        <location evidence="12">Cell membrane</location>
        <topology evidence="12">Multi-pass membrane protein</topology>
    </subcellularLocation>
    <subcellularLocation>
        <location evidence="12">Bacterial flagellum basal body</location>
    </subcellularLocation>
</comment>
<evidence type="ECO:0000256" key="8">
    <source>
        <dbReference type="ARBA" id="ARBA00022989"/>
    </source>
</evidence>
<evidence type="ECO:0000256" key="5">
    <source>
        <dbReference type="ARBA" id="ARBA00022692"/>
    </source>
</evidence>
<keyword evidence="14" id="KW-0966">Cell projection</keyword>
<comment type="caution">
    <text evidence="14">The sequence shown here is derived from an EMBL/GenBank/DDBJ whole genome shotgun (WGS) entry which is preliminary data.</text>
</comment>
<dbReference type="PANTHER" id="PTHR30587">
    <property type="entry name" value="FLAGELLAR BIOSYNTHETIC PROTEIN FLIP"/>
    <property type="match status" value="1"/>
</dbReference>
<gene>
    <name evidence="12 14" type="primary">fliP</name>
    <name evidence="14" type="ORF">ACFQXB_05945</name>
</gene>
<dbReference type="PROSITE" id="PS01060">
    <property type="entry name" value="FLIP_1"/>
    <property type="match status" value="1"/>
</dbReference>
<keyword evidence="3 12" id="KW-0813">Transport</keyword>
<sequence length="258" mass="27670">MILAPAWRRLRAAIAMPLALLMLMSLSSAAAAQGLPALSISSGPEGTTWSLSLQILALMTALTVLPSLVLGMTAFTRIIIVLSILRQALGTQQTPPNQVLIALALFLTFFIMQPTLGAVYDRALDPYLQGTLAPEPALAEATSIVRGFLLQNTRSRELLLFSELSGTGPYETEADVPLSVLLPAFLTSELKTAFQIGFLLFLPFLVIDMVIASILMALGMMMLSPMLVSLPFKLLLFVLVDGWSLTLGALVSSYGQGM</sequence>
<accession>A0ABW2UI75</accession>
<dbReference type="NCBIfam" id="NF009438">
    <property type="entry name" value="PRK12797.1"/>
    <property type="match status" value="1"/>
</dbReference>
<keyword evidence="8 12" id="KW-1133">Transmembrane helix</keyword>
<proteinExistence type="inferred from homology"/>
<keyword evidence="15" id="KW-1185">Reference proteome</keyword>
<feature type="transmembrane region" description="Helical" evidence="12">
    <location>
        <begin position="234"/>
        <end position="255"/>
    </location>
</feature>
<dbReference type="PRINTS" id="PR00951">
    <property type="entry name" value="FLGBIOSNFLIP"/>
</dbReference>
<dbReference type="PANTHER" id="PTHR30587:SF0">
    <property type="entry name" value="FLAGELLAR BIOSYNTHETIC PROTEIN FLIP"/>
    <property type="match status" value="1"/>
</dbReference>
<protein>
    <recommendedName>
        <fullName evidence="2 12">Flagellar biosynthetic protein FliP</fullName>
    </recommendedName>
</protein>
<feature type="transmembrane region" description="Helical" evidence="12">
    <location>
        <begin position="55"/>
        <end position="85"/>
    </location>
</feature>
<dbReference type="InterPro" id="IPR005838">
    <property type="entry name" value="T3SS_IM_P"/>
</dbReference>
<feature type="signal peptide" evidence="13">
    <location>
        <begin position="1"/>
        <end position="30"/>
    </location>
</feature>
<evidence type="ECO:0000256" key="10">
    <source>
        <dbReference type="ARBA" id="ARBA00023143"/>
    </source>
</evidence>
<feature type="transmembrane region" description="Helical" evidence="12">
    <location>
        <begin position="97"/>
        <end position="120"/>
    </location>
</feature>
<dbReference type="InterPro" id="IPR005837">
    <property type="entry name" value="FliP"/>
</dbReference>
<keyword evidence="14" id="KW-0969">Cilium</keyword>
<comment type="similarity">
    <text evidence="1 12">Belongs to the FliP/MopC/SpaP family.</text>
</comment>
<keyword evidence="9 12" id="KW-0472">Membrane</keyword>
<feature type="transmembrane region" description="Helical" evidence="12">
    <location>
        <begin position="196"/>
        <end position="222"/>
    </location>
</feature>
<keyword evidence="6 12" id="KW-1005">Bacterial flagellum biogenesis</keyword>
<dbReference type="RefSeq" id="WP_377400571.1">
    <property type="nucleotide sequence ID" value="NZ_JBHTFQ010000002.1"/>
</dbReference>
<evidence type="ECO:0000256" key="9">
    <source>
        <dbReference type="ARBA" id="ARBA00023136"/>
    </source>
</evidence>